<dbReference type="AlphaFoldDB" id="A0A146F101"/>
<evidence type="ECO:0000313" key="1">
    <source>
        <dbReference type="EMBL" id="GAT19503.1"/>
    </source>
</evidence>
<reference evidence="1 2" key="1">
    <citation type="journal article" date="2016" name="DNA Res.">
        <title>Genome sequence of Aspergillus luchuensis NBRC 4314.</title>
        <authorList>
            <person name="Yamada O."/>
            <person name="Machida M."/>
            <person name="Hosoyama A."/>
            <person name="Goto M."/>
            <person name="Takahashi T."/>
            <person name="Futagami T."/>
            <person name="Yamagata Y."/>
            <person name="Takeuchi M."/>
            <person name="Kobayashi T."/>
            <person name="Koike H."/>
            <person name="Abe K."/>
            <person name="Asai K."/>
            <person name="Arita M."/>
            <person name="Fujita N."/>
            <person name="Fukuda K."/>
            <person name="Higa K."/>
            <person name="Horikawa H."/>
            <person name="Ishikawa T."/>
            <person name="Jinno K."/>
            <person name="Kato Y."/>
            <person name="Kirimura K."/>
            <person name="Mizutani O."/>
            <person name="Nakasone K."/>
            <person name="Sano M."/>
            <person name="Shiraishi Y."/>
            <person name="Tsukahara M."/>
            <person name="Gomi K."/>
        </authorList>
    </citation>
    <scope>NUCLEOTIDE SEQUENCE [LARGE SCALE GENOMIC DNA]</scope>
    <source>
        <strain evidence="1 2">RIB 2604</strain>
    </source>
</reference>
<organism evidence="1 2">
    <name type="scientific">Aspergillus kawachii</name>
    <name type="common">White koji mold</name>
    <name type="synonym">Aspergillus awamori var. kawachi</name>
    <dbReference type="NCBI Taxonomy" id="1069201"/>
    <lineage>
        <taxon>Eukaryota</taxon>
        <taxon>Fungi</taxon>
        <taxon>Dikarya</taxon>
        <taxon>Ascomycota</taxon>
        <taxon>Pezizomycotina</taxon>
        <taxon>Eurotiomycetes</taxon>
        <taxon>Eurotiomycetidae</taxon>
        <taxon>Eurotiales</taxon>
        <taxon>Aspergillaceae</taxon>
        <taxon>Aspergillus</taxon>
        <taxon>Aspergillus subgen. Circumdati</taxon>
    </lineage>
</organism>
<proteinExistence type="predicted"/>
<evidence type="ECO:0000313" key="2">
    <source>
        <dbReference type="Proteomes" id="UP000075230"/>
    </source>
</evidence>
<dbReference type="VEuPathDB" id="FungiDB:ASPFODRAFT_28753"/>
<accession>A0A146F101</accession>
<protein>
    <submittedName>
        <fullName evidence="1">Uncharacterized protein</fullName>
    </submittedName>
</protein>
<dbReference type="EMBL" id="BCWF01000006">
    <property type="protein sequence ID" value="GAT19503.1"/>
    <property type="molecule type" value="Genomic_DNA"/>
</dbReference>
<name>A0A146F101_ASPKA</name>
<dbReference type="Proteomes" id="UP000075230">
    <property type="component" value="Unassembled WGS sequence"/>
</dbReference>
<gene>
    <name evidence="1" type="ORF">RIB2604_00600810</name>
</gene>
<reference evidence="2" key="2">
    <citation type="submission" date="2016-02" db="EMBL/GenBank/DDBJ databases">
        <title>Genome sequencing of Aspergillus luchuensis NBRC 4314.</title>
        <authorList>
            <person name="Yamada O."/>
        </authorList>
    </citation>
    <scope>NUCLEOTIDE SEQUENCE [LARGE SCALE GENOMIC DNA]</scope>
    <source>
        <strain evidence="2">RIB 2604</strain>
    </source>
</reference>
<sequence length="183" mass="20933">MKISSSLCQRCAVLQFNDDEHGRVAQGPWGKPVVIFDKCDRDPSKECILLDYYLFDNLPNLPVMSASTASGCGMCLAMREKIVQFERRADPKHKSVLIYKFSICYKSYPQRPSHEGFSTMSHLAVHFKFKGDRDDDKSTHAEAGFAFREHLYFILSLIKAGPSYASWQRSHTDYPETHIFLLA</sequence>
<comment type="caution">
    <text evidence="1">The sequence shown here is derived from an EMBL/GenBank/DDBJ whole genome shotgun (WGS) entry which is preliminary data.</text>
</comment>